<gene>
    <name evidence="3" type="ORF">MNBD_GAMMA18-1500</name>
</gene>
<keyword evidence="2" id="KW-0548">Nucleotidyltransferase</keyword>
<dbReference type="SUPFAM" id="SSF53756">
    <property type="entry name" value="UDP-Glycosyltransferase/glycogen phosphorylase"/>
    <property type="match status" value="1"/>
</dbReference>
<dbReference type="PANTHER" id="PTHR42866:SF2">
    <property type="entry name" value="3-DEOXY-MANNO-OCTULOSONATE CYTIDYLYLTRANSFERASE, MITOCHONDRIAL"/>
    <property type="match status" value="1"/>
</dbReference>
<accession>A0A3B0ZZD9</accession>
<keyword evidence="1" id="KW-0808">Transferase</keyword>
<name>A0A3B0ZZD9_9ZZZZ</name>
<dbReference type="InterPro" id="IPR003329">
    <property type="entry name" value="Cytidylyl_trans"/>
</dbReference>
<evidence type="ECO:0000256" key="1">
    <source>
        <dbReference type="ARBA" id="ARBA00022679"/>
    </source>
</evidence>
<evidence type="ECO:0000256" key="2">
    <source>
        <dbReference type="ARBA" id="ARBA00022695"/>
    </source>
</evidence>
<dbReference type="AlphaFoldDB" id="A0A3B0ZZD9"/>
<proteinExistence type="predicted"/>
<dbReference type="GO" id="GO:0008690">
    <property type="term" value="F:3-deoxy-manno-octulosonate cytidylyltransferase activity"/>
    <property type="evidence" value="ECO:0007669"/>
    <property type="project" value="TreeGrafter"/>
</dbReference>
<dbReference type="InterPro" id="IPR029044">
    <property type="entry name" value="Nucleotide-diphossugar_trans"/>
</dbReference>
<organism evidence="3">
    <name type="scientific">hydrothermal vent metagenome</name>
    <dbReference type="NCBI Taxonomy" id="652676"/>
    <lineage>
        <taxon>unclassified sequences</taxon>
        <taxon>metagenomes</taxon>
        <taxon>ecological metagenomes</taxon>
    </lineage>
</organism>
<sequence length="592" mass="65339">MAKGLSRVVAVVAARLNSSRLPEKQLLDLAGEPLIERIFQRLQQVAEIDQLVLATTADQYNQPLLEWAEKSARAAFAYSGEIDDVVGRVDAVVQKYEADIVVFCCGDSPLIEPSTLSKMISALQHNPTAEYVALCPAASGKMAIHEGFYPYRRSVWNRIVSASITPEQREHVGLAIRSSVADLKHCYVDDAAIFSRVQQRISVDTIADYHLMNTLYQRWYADNDPLSIVSLPWVIEQLQADEALANINHGVQQRAPGQVPLRVLVVTQGGQQVGLGHLARSGVVARCFQEQSAAAVTLFLQGDQVDYPPLDLLPKSRIGWGDSLVEKVDDWLEHHPVDVVIFDLAVIENPADFLALLQKLGDENIVRIAIDGLFQFTAQLEHIHVPSFYLSAAVEHSADSAKISYGWDHYLLPQVTKVTPWQPGQRLLVMSGGSDPHALGKQWPKMLDEQLTESMEIIWIQGPFAQPPEIAADSHHQWQLLKNPADLPSIMENCSYALCVYGVSFFELLQRGVPTVVLGVGVEPQEIAALVGEQVATVATSPIEAVHGLRALLGDDDRAEHYYRHAQALIGGQKGAENLLTRVQPLIGRELK</sequence>
<protein>
    <submittedName>
        <fullName evidence="3">Uncharacterized protein</fullName>
    </submittedName>
</protein>
<dbReference type="Pfam" id="PF02348">
    <property type="entry name" value="CTP_transf_3"/>
    <property type="match status" value="1"/>
</dbReference>
<dbReference type="EMBL" id="UOFP01000160">
    <property type="protein sequence ID" value="VAW86844.1"/>
    <property type="molecule type" value="Genomic_DNA"/>
</dbReference>
<evidence type="ECO:0000313" key="3">
    <source>
        <dbReference type="EMBL" id="VAW86844.1"/>
    </source>
</evidence>
<dbReference type="SUPFAM" id="SSF53448">
    <property type="entry name" value="Nucleotide-diphospho-sugar transferases"/>
    <property type="match status" value="1"/>
</dbReference>
<dbReference type="GO" id="GO:0005829">
    <property type="term" value="C:cytosol"/>
    <property type="evidence" value="ECO:0007669"/>
    <property type="project" value="TreeGrafter"/>
</dbReference>
<dbReference type="Gene3D" id="3.40.50.2000">
    <property type="entry name" value="Glycogen Phosphorylase B"/>
    <property type="match status" value="1"/>
</dbReference>
<dbReference type="Gene3D" id="3.90.550.10">
    <property type="entry name" value="Spore Coat Polysaccharide Biosynthesis Protein SpsA, Chain A"/>
    <property type="match status" value="1"/>
</dbReference>
<dbReference type="PANTHER" id="PTHR42866">
    <property type="entry name" value="3-DEOXY-MANNO-OCTULOSONATE CYTIDYLYLTRANSFERASE"/>
    <property type="match status" value="1"/>
</dbReference>
<reference evidence="3" key="1">
    <citation type="submission" date="2018-06" db="EMBL/GenBank/DDBJ databases">
        <authorList>
            <person name="Zhirakovskaya E."/>
        </authorList>
    </citation>
    <scope>NUCLEOTIDE SEQUENCE</scope>
</reference>